<keyword evidence="3" id="KW-1185">Reference proteome</keyword>
<name>A0A7T8K0C3_CALRO</name>
<evidence type="ECO:0000256" key="1">
    <source>
        <dbReference type="SAM" id="MobiDB-lite"/>
    </source>
</evidence>
<feature type="compositionally biased region" description="Polar residues" evidence="1">
    <location>
        <begin position="165"/>
        <end position="179"/>
    </location>
</feature>
<accession>A0A7T8K0C3</accession>
<organism evidence="2 3">
    <name type="scientific">Caligus rogercresseyi</name>
    <name type="common">Sea louse</name>
    <dbReference type="NCBI Taxonomy" id="217165"/>
    <lineage>
        <taxon>Eukaryota</taxon>
        <taxon>Metazoa</taxon>
        <taxon>Ecdysozoa</taxon>
        <taxon>Arthropoda</taxon>
        <taxon>Crustacea</taxon>
        <taxon>Multicrustacea</taxon>
        <taxon>Hexanauplia</taxon>
        <taxon>Copepoda</taxon>
        <taxon>Siphonostomatoida</taxon>
        <taxon>Caligidae</taxon>
        <taxon>Caligus</taxon>
    </lineage>
</organism>
<dbReference type="EMBL" id="CP045900">
    <property type="protein sequence ID" value="QQP41817.1"/>
    <property type="molecule type" value="Genomic_DNA"/>
</dbReference>
<gene>
    <name evidence="2" type="ORF">FKW44_016292</name>
</gene>
<dbReference type="AlphaFoldDB" id="A0A7T8K0C3"/>
<evidence type="ECO:0000313" key="2">
    <source>
        <dbReference type="EMBL" id="QQP41817.1"/>
    </source>
</evidence>
<dbReference type="Proteomes" id="UP000595437">
    <property type="component" value="Chromosome 11"/>
</dbReference>
<protein>
    <submittedName>
        <fullName evidence="2">Uncharacterized protein</fullName>
    </submittedName>
</protein>
<proteinExistence type="predicted"/>
<reference evidence="3" key="1">
    <citation type="submission" date="2021-01" db="EMBL/GenBank/DDBJ databases">
        <title>Caligus Genome Assembly.</title>
        <authorList>
            <person name="Gallardo-Escarate C."/>
        </authorList>
    </citation>
    <scope>NUCLEOTIDE SEQUENCE [LARGE SCALE GENOMIC DNA]</scope>
</reference>
<sequence>MSPRALCQQPRCGKQGSVPSLLRQLGIATTQTLAVASTFRHFGALRDFTRRGCNQNLPDDTSNYPILANRRMALNLHHKIRGRLSVPKALTQHKALAKITGKAIGCVRIVTAMDTAEPRAVYSVWKIPSANAMSDNFWQDGSMLADLDLETGKVKACRMGKGLDPQTSPTTRNQAKPSSVQTCLIASPRLIWRAKPTRFSPNSAFVDGILQ</sequence>
<feature type="region of interest" description="Disordered" evidence="1">
    <location>
        <begin position="160"/>
        <end position="179"/>
    </location>
</feature>
<evidence type="ECO:0000313" key="3">
    <source>
        <dbReference type="Proteomes" id="UP000595437"/>
    </source>
</evidence>